<name>A0A023D498_ACIMT</name>
<gene>
    <name evidence="7" type="ORF">Amme_040_029</name>
</gene>
<dbReference type="RefSeq" id="WP_042058170.1">
    <property type="nucleotide sequence ID" value="NZ_BAND01000040.1"/>
</dbReference>
<proteinExistence type="predicted"/>
<keyword evidence="1 5" id="KW-0732">Signal</keyword>
<dbReference type="PROSITE" id="PS51352">
    <property type="entry name" value="THIOREDOXIN_2"/>
    <property type="match status" value="1"/>
</dbReference>
<keyword evidence="2" id="KW-0560">Oxidoreductase</keyword>
<dbReference type="InterPro" id="IPR013766">
    <property type="entry name" value="Thioredoxin_domain"/>
</dbReference>
<feature type="signal peptide" evidence="5">
    <location>
        <begin position="1"/>
        <end position="23"/>
    </location>
</feature>
<dbReference type="EMBL" id="BAND01000040">
    <property type="protein sequence ID" value="GAJ28957.1"/>
    <property type="molecule type" value="Genomic_DNA"/>
</dbReference>
<dbReference type="SUPFAM" id="SSF52833">
    <property type="entry name" value="Thioredoxin-like"/>
    <property type="match status" value="1"/>
</dbReference>
<dbReference type="PANTHER" id="PTHR13887:SF14">
    <property type="entry name" value="DISULFIDE BOND FORMATION PROTEIN D"/>
    <property type="match status" value="1"/>
</dbReference>
<dbReference type="GO" id="GO:0016491">
    <property type="term" value="F:oxidoreductase activity"/>
    <property type="evidence" value="ECO:0007669"/>
    <property type="project" value="UniProtKB-KW"/>
</dbReference>
<keyword evidence="8" id="KW-1185">Reference proteome</keyword>
<organism evidence="7 8">
    <name type="scientific">Acidomonas methanolica NBRC 104435</name>
    <dbReference type="NCBI Taxonomy" id="1231351"/>
    <lineage>
        <taxon>Bacteria</taxon>
        <taxon>Pseudomonadati</taxon>
        <taxon>Pseudomonadota</taxon>
        <taxon>Alphaproteobacteria</taxon>
        <taxon>Acetobacterales</taxon>
        <taxon>Acetobacteraceae</taxon>
        <taxon>Acidomonas</taxon>
    </lineage>
</organism>
<protein>
    <submittedName>
        <fullName evidence="7">Outer membrane protein</fullName>
    </submittedName>
</protein>
<dbReference type="AlphaFoldDB" id="A0A023D498"/>
<dbReference type="CDD" id="cd03023">
    <property type="entry name" value="DsbA_Com1_like"/>
    <property type="match status" value="1"/>
</dbReference>
<dbReference type="InterPro" id="IPR036249">
    <property type="entry name" value="Thioredoxin-like_sf"/>
</dbReference>
<sequence>MTLRPHLFAAIAALGLAAPAARAEPPSGFTPAQRQEIVSILRDALKTDPTILGDAIIALRRDAEKNARSSALTALRDNRAALETGPAYTLRGNPSGDVTVVEFLDPRCGYCRAMVPVVDKLLAADSHVRLVEKVIPVLGEKSVLDAQAILAAARQGGYDKMKRALMLDKQEPSLDRVRAVASANGLDADKLVADIKDPGIARELNDNLALARAIGLDGTPTFIFGNSSVIPGAISLQNMQANVKAVRESKG</sequence>
<dbReference type="OrthoDB" id="9780147at2"/>
<evidence type="ECO:0000256" key="2">
    <source>
        <dbReference type="ARBA" id="ARBA00023002"/>
    </source>
</evidence>
<reference evidence="8" key="1">
    <citation type="journal article" date="2014" name="FEMS Microbiol. Lett.">
        <title>Draft Genomic DNA Sequence of the Facultatively Methylotrophic Bacterium Acidomonas methanolica type strain MB58.</title>
        <authorList>
            <person name="Higashiura N."/>
            <person name="Hadano H."/>
            <person name="Hirakawa H."/>
            <person name="Matsutani M."/>
            <person name="Takabe S."/>
            <person name="Matsushita K."/>
            <person name="Azuma Y."/>
        </authorList>
    </citation>
    <scope>NUCLEOTIDE SEQUENCE [LARGE SCALE GENOMIC DNA]</scope>
    <source>
        <strain evidence="8">MB58</strain>
    </source>
</reference>
<dbReference type="Gene3D" id="3.40.30.10">
    <property type="entry name" value="Glutaredoxin"/>
    <property type="match status" value="1"/>
</dbReference>
<evidence type="ECO:0000256" key="1">
    <source>
        <dbReference type="ARBA" id="ARBA00022729"/>
    </source>
</evidence>
<dbReference type="PANTHER" id="PTHR13887">
    <property type="entry name" value="GLUTATHIONE S-TRANSFERASE KAPPA"/>
    <property type="match status" value="1"/>
</dbReference>
<comment type="caution">
    <text evidence="7">The sequence shown here is derived from an EMBL/GenBank/DDBJ whole genome shotgun (WGS) entry which is preliminary data.</text>
</comment>
<evidence type="ECO:0000256" key="4">
    <source>
        <dbReference type="ARBA" id="ARBA00023284"/>
    </source>
</evidence>
<evidence type="ECO:0000256" key="3">
    <source>
        <dbReference type="ARBA" id="ARBA00023157"/>
    </source>
</evidence>
<evidence type="ECO:0000256" key="5">
    <source>
        <dbReference type="SAM" id="SignalP"/>
    </source>
</evidence>
<dbReference type="Proteomes" id="UP000019760">
    <property type="component" value="Unassembled WGS sequence"/>
</dbReference>
<dbReference type="InterPro" id="IPR001853">
    <property type="entry name" value="DSBA-like_thioredoxin_dom"/>
</dbReference>
<evidence type="ECO:0000313" key="8">
    <source>
        <dbReference type="Proteomes" id="UP000019760"/>
    </source>
</evidence>
<accession>A0A023D498</accession>
<dbReference type="Pfam" id="PF01323">
    <property type="entry name" value="DSBA"/>
    <property type="match status" value="1"/>
</dbReference>
<keyword evidence="4" id="KW-0676">Redox-active center</keyword>
<feature type="chain" id="PRO_5030001358" evidence="5">
    <location>
        <begin position="24"/>
        <end position="251"/>
    </location>
</feature>
<feature type="domain" description="Thioredoxin" evidence="6">
    <location>
        <begin position="12"/>
        <end position="248"/>
    </location>
</feature>
<evidence type="ECO:0000259" key="6">
    <source>
        <dbReference type="PROSITE" id="PS51352"/>
    </source>
</evidence>
<evidence type="ECO:0000313" key="7">
    <source>
        <dbReference type="EMBL" id="GAJ28957.1"/>
    </source>
</evidence>
<reference evidence="7 8" key="2">
    <citation type="journal article" date="2014" name="FEMS Microbiol. Lett.">
        <title>Draft genomic DNA sequence of the facultatively methylotrophic bacterium Acidomonas methanolica type strain MB58.</title>
        <authorList>
            <person name="Higashiura N."/>
            <person name="Hadano H."/>
            <person name="Hirakawa H."/>
            <person name="Matsutani M."/>
            <person name="Takabe S."/>
            <person name="Matsushita K."/>
            <person name="Azuma Y."/>
        </authorList>
    </citation>
    <scope>NUCLEOTIDE SEQUENCE [LARGE SCALE GENOMIC DNA]</scope>
    <source>
        <strain evidence="7 8">MB58</strain>
    </source>
</reference>
<keyword evidence="3" id="KW-1015">Disulfide bond</keyword>